<dbReference type="GO" id="GO:0003677">
    <property type="term" value="F:DNA binding"/>
    <property type="evidence" value="ECO:0007669"/>
    <property type="project" value="UniProtKB-KW"/>
</dbReference>
<evidence type="ECO:0000256" key="1">
    <source>
        <dbReference type="ARBA" id="ARBA00004123"/>
    </source>
</evidence>
<comment type="caution">
    <text evidence="9">The sequence shown here is derived from an EMBL/GenBank/DDBJ whole genome shotgun (WGS) entry which is preliminary data.</text>
</comment>
<dbReference type="EMBL" id="JBGMDY010000008">
    <property type="protein sequence ID" value="KAL2324622.1"/>
    <property type="molecule type" value="Genomic_DNA"/>
</dbReference>
<dbReference type="InterPro" id="IPR044759">
    <property type="entry name" value="bZIP_RF2"/>
</dbReference>
<keyword evidence="3" id="KW-0238">DNA-binding</keyword>
<comment type="subcellular location">
    <subcellularLocation>
        <location evidence="1">Nucleus</location>
    </subcellularLocation>
</comment>
<evidence type="ECO:0000313" key="10">
    <source>
        <dbReference type="Proteomes" id="UP001603857"/>
    </source>
</evidence>
<reference evidence="9 10" key="1">
    <citation type="submission" date="2024-08" db="EMBL/GenBank/DDBJ databases">
        <title>Insights into the chromosomal genome structure of Flemingia macrophylla.</title>
        <authorList>
            <person name="Ding Y."/>
            <person name="Zhao Y."/>
            <person name="Bi W."/>
            <person name="Wu M."/>
            <person name="Zhao G."/>
            <person name="Gong Y."/>
            <person name="Li W."/>
            <person name="Zhang P."/>
        </authorList>
    </citation>
    <scope>NUCLEOTIDE SEQUENCE [LARGE SCALE GENOMIC DNA]</scope>
    <source>
        <strain evidence="9">DYQJB</strain>
        <tissue evidence="9">Leaf</tissue>
    </source>
</reference>
<evidence type="ECO:0000313" key="9">
    <source>
        <dbReference type="EMBL" id="KAL2324622.1"/>
    </source>
</evidence>
<dbReference type="GO" id="GO:0005634">
    <property type="term" value="C:nucleus"/>
    <property type="evidence" value="ECO:0007669"/>
    <property type="project" value="UniProtKB-SubCell"/>
</dbReference>
<evidence type="ECO:0000259" key="8">
    <source>
        <dbReference type="PROSITE" id="PS50217"/>
    </source>
</evidence>
<evidence type="ECO:0000256" key="2">
    <source>
        <dbReference type="ARBA" id="ARBA00023015"/>
    </source>
</evidence>
<dbReference type="CDD" id="cd14703">
    <property type="entry name" value="bZIP_plant_RF2"/>
    <property type="match status" value="1"/>
</dbReference>
<dbReference type="Pfam" id="PF07716">
    <property type="entry name" value="bZIP_2"/>
    <property type="match status" value="1"/>
</dbReference>
<keyword evidence="4" id="KW-0804">Transcription</keyword>
<feature type="domain" description="BZIP" evidence="8">
    <location>
        <begin position="149"/>
        <end position="212"/>
    </location>
</feature>
<dbReference type="PROSITE" id="PS50217">
    <property type="entry name" value="BZIP"/>
    <property type="match status" value="1"/>
</dbReference>
<dbReference type="Gene3D" id="1.20.5.170">
    <property type="match status" value="1"/>
</dbReference>
<organism evidence="9 10">
    <name type="scientific">Flemingia macrophylla</name>
    <dbReference type="NCBI Taxonomy" id="520843"/>
    <lineage>
        <taxon>Eukaryota</taxon>
        <taxon>Viridiplantae</taxon>
        <taxon>Streptophyta</taxon>
        <taxon>Embryophyta</taxon>
        <taxon>Tracheophyta</taxon>
        <taxon>Spermatophyta</taxon>
        <taxon>Magnoliopsida</taxon>
        <taxon>eudicotyledons</taxon>
        <taxon>Gunneridae</taxon>
        <taxon>Pentapetalae</taxon>
        <taxon>rosids</taxon>
        <taxon>fabids</taxon>
        <taxon>Fabales</taxon>
        <taxon>Fabaceae</taxon>
        <taxon>Papilionoideae</taxon>
        <taxon>50 kb inversion clade</taxon>
        <taxon>NPAAA clade</taxon>
        <taxon>indigoferoid/millettioid clade</taxon>
        <taxon>Phaseoleae</taxon>
        <taxon>Flemingia</taxon>
    </lineage>
</organism>
<sequence length="333" mass="37061">MAGSESLFDSSFGNSFDIADSFDDLLKFDFESFDFNIFDSPPQPQPPPPRPAATVAVDSMPLLEQSDVGINSGLGPVGPTTGLDRGKAVVTADDVVGIGNGGEGNNAALRRRNNYPVGVSPTTSFKGGSISLMRRAMSPEQLAELARVDPKRVKRILANRQSAAKSKERKTRYMLELQNKVQLLKAEVNEKVTNIARYKLETAEAVARVKELTIKRDAMLQELQIRNAMSEAVEEDVWRLRKENDHLDVILSARSFTELISSQLPPQQQFHYPPIQKFRYPPIQQFHHPPNQQNLNPDQQVQIPMPILNPFPPSSQGSSGHYDPNSSDFNPRN</sequence>
<evidence type="ECO:0000256" key="4">
    <source>
        <dbReference type="ARBA" id="ARBA00023163"/>
    </source>
</evidence>
<evidence type="ECO:0000256" key="6">
    <source>
        <dbReference type="SAM" id="Coils"/>
    </source>
</evidence>
<name>A0ABD1LM76_9FABA</name>
<dbReference type="InterPro" id="IPR004827">
    <property type="entry name" value="bZIP"/>
</dbReference>
<dbReference type="Proteomes" id="UP001603857">
    <property type="component" value="Unassembled WGS sequence"/>
</dbReference>
<dbReference type="SMART" id="SM00338">
    <property type="entry name" value="BRLZ"/>
    <property type="match status" value="1"/>
</dbReference>
<accession>A0ABD1LM76</accession>
<feature type="compositionally biased region" description="Polar residues" evidence="7">
    <location>
        <begin position="314"/>
        <end position="333"/>
    </location>
</feature>
<keyword evidence="2" id="KW-0805">Transcription regulation</keyword>
<proteinExistence type="predicted"/>
<evidence type="ECO:0000256" key="7">
    <source>
        <dbReference type="SAM" id="MobiDB-lite"/>
    </source>
</evidence>
<evidence type="ECO:0000256" key="3">
    <source>
        <dbReference type="ARBA" id="ARBA00023125"/>
    </source>
</evidence>
<dbReference type="AlphaFoldDB" id="A0ABD1LM76"/>
<feature type="coiled-coil region" evidence="6">
    <location>
        <begin position="167"/>
        <end position="201"/>
    </location>
</feature>
<dbReference type="SUPFAM" id="SSF57959">
    <property type="entry name" value="Leucine zipper domain"/>
    <property type="match status" value="1"/>
</dbReference>
<feature type="region of interest" description="Disordered" evidence="7">
    <location>
        <begin position="303"/>
        <end position="333"/>
    </location>
</feature>
<dbReference type="InterPro" id="IPR046347">
    <property type="entry name" value="bZIP_sf"/>
</dbReference>
<keyword evidence="5" id="KW-0539">Nucleus</keyword>
<dbReference type="PANTHER" id="PTHR13690:SF86">
    <property type="entry name" value="TRANSCRIPTION FACTOR VIP1"/>
    <property type="match status" value="1"/>
</dbReference>
<keyword evidence="10" id="KW-1185">Reference proteome</keyword>
<keyword evidence="6" id="KW-0175">Coiled coil</keyword>
<protein>
    <recommendedName>
        <fullName evidence="8">BZIP domain-containing protein</fullName>
    </recommendedName>
</protein>
<evidence type="ECO:0000256" key="5">
    <source>
        <dbReference type="ARBA" id="ARBA00023242"/>
    </source>
</evidence>
<dbReference type="PANTHER" id="PTHR13690">
    <property type="entry name" value="TRANSCRIPTION FACTOR POSF21-RELATED"/>
    <property type="match status" value="1"/>
</dbReference>
<gene>
    <name evidence="9" type="ORF">Fmac_023680</name>
</gene>